<accession>A0ABP7GAJ9</accession>
<evidence type="ECO:0000313" key="2">
    <source>
        <dbReference type="Proteomes" id="UP001500748"/>
    </source>
</evidence>
<dbReference type="EMBL" id="BAABDU010000002">
    <property type="protein sequence ID" value="GAA3755629.1"/>
    <property type="molecule type" value="Genomic_DNA"/>
</dbReference>
<dbReference type="RefSeq" id="WP_345139038.1">
    <property type="nucleotide sequence ID" value="NZ_BAABDU010000002.1"/>
</dbReference>
<sequence>MENEKEFRYVLVGNIIDKHFFGDKKEIKSGTKHFRAGAKVYLFPEYGGIAHEKIPVYGLPKKSFRRITIVISSNLIKNTRVKKTYDPILIDKIDRTFFYSDQGNDGLENLNRFAETFIKNNIELK</sequence>
<evidence type="ECO:0000313" key="1">
    <source>
        <dbReference type="EMBL" id="GAA3755629.1"/>
    </source>
</evidence>
<proteinExistence type="predicted"/>
<keyword evidence="2" id="KW-1185">Reference proteome</keyword>
<gene>
    <name evidence="1" type="ORF">GCM10022423_02070</name>
</gene>
<dbReference type="Proteomes" id="UP001500748">
    <property type="component" value="Unassembled WGS sequence"/>
</dbReference>
<reference evidence="2" key="1">
    <citation type="journal article" date="2019" name="Int. J. Syst. Evol. Microbiol.">
        <title>The Global Catalogue of Microorganisms (GCM) 10K type strain sequencing project: providing services to taxonomists for standard genome sequencing and annotation.</title>
        <authorList>
            <consortium name="The Broad Institute Genomics Platform"/>
            <consortium name="The Broad Institute Genome Sequencing Center for Infectious Disease"/>
            <person name="Wu L."/>
            <person name="Ma J."/>
        </authorList>
    </citation>
    <scope>NUCLEOTIDE SEQUENCE [LARGE SCALE GENOMIC DNA]</scope>
    <source>
        <strain evidence="2">JCM 17337</strain>
    </source>
</reference>
<name>A0ABP7GAJ9_9FLAO</name>
<protein>
    <submittedName>
        <fullName evidence="1">Uncharacterized protein</fullName>
    </submittedName>
</protein>
<comment type="caution">
    <text evidence="1">The sequence shown here is derived from an EMBL/GenBank/DDBJ whole genome shotgun (WGS) entry which is preliminary data.</text>
</comment>
<organism evidence="1 2">
    <name type="scientific">Flavobacterium ginsengiterrae</name>
    <dbReference type="NCBI Taxonomy" id="871695"/>
    <lineage>
        <taxon>Bacteria</taxon>
        <taxon>Pseudomonadati</taxon>
        <taxon>Bacteroidota</taxon>
        <taxon>Flavobacteriia</taxon>
        <taxon>Flavobacteriales</taxon>
        <taxon>Flavobacteriaceae</taxon>
        <taxon>Flavobacterium</taxon>
    </lineage>
</organism>